<protein>
    <submittedName>
        <fullName evidence="1">Uncharacterized protein</fullName>
    </submittedName>
</protein>
<reference evidence="1 2" key="1">
    <citation type="submission" date="2015-04" db="EMBL/GenBank/DDBJ databases">
        <title>Complete genome sequence of Schizopora paradoxa KUC8140, a cosmopolitan wood degrader in East Asia.</title>
        <authorList>
            <consortium name="DOE Joint Genome Institute"/>
            <person name="Min B."/>
            <person name="Park H."/>
            <person name="Jang Y."/>
            <person name="Kim J.-J."/>
            <person name="Kim K.H."/>
            <person name="Pangilinan J."/>
            <person name="Lipzen A."/>
            <person name="Riley R."/>
            <person name="Grigoriev I.V."/>
            <person name="Spatafora J.W."/>
            <person name="Choi I.-G."/>
        </authorList>
    </citation>
    <scope>NUCLEOTIDE SEQUENCE [LARGE SCALE GENOMIC DNA]</scope>
    <source>
        <strain evidence="1 2">KUC8140</strain>
    </source>
</reference>
<sequence>MILSSEPISSYSLHHDDHDGDHYSVHPISSIPRITMNLANLSRHGLLQVLEEDKKGLAAIKHRIVSYMEDHDALRTAGQDESLGAIRERTSSLIAQHSALNEVFLERRAAHARQCLLPEILANVFRCAILDLEDSTEPPYRFAYDLSHETLLRNVPPMNVSQVCREWRQVALSTPALWTFICARPESELALRIAVTRTES</sequence>
<evidence type="ECO:0000313" key="1">
    <source>
        <dbReference type="EMBL" id="KLO08452.1"/>
    </source>
</evidence>
<dbReference type="InterPro" id="IPR036047">
    <property type="entry name" value="F-box-like_dom_sf"/>
</dbReference>
<dbReference type="Proteomes" id="UP000053477">
    <property type="component" value="Unassembled WGS sequence"/>
</dbReference>
<dbReference type="OrthoDB" id="2269034at2759"/>
<organism evidence="1 2">
    <name type="scientific">Schizopora paradoxa</name>
    <dbReference type="NCBI Taxonomy" id="27342"/>
    <lineage>
        <taxon>Eukaryota</taxon>
        <taxon>Fungi</taxon>
        <taxon>Dikarya</taxon>
        <taxon>Basidiomycota</taxon>
        <taxon>Agaricomycotina</taxon>
        <taxon>Agaricomycetes</taxon>
        <taxon>Hymenochaetales</taxon>
        <taxon>Schizoporaceae</taxon>
        <taxon>Schizopora</taxon>
    </lineage>
</organism>
<dbReference type="SUPFAM" id="SSF81383">
    <property type="entry name" value="F-box domain"/>
    <property type="match status" value="1"/>
</dbReference>
<dbReference type="Gene3D" id="1.20.1280.50">
    <property type="match status" value="1"/>
</dbReference>
<dbReference type="InParanoid" id="A0A0H2RAN3"/>
<proteinExistence type="predicted"/>
<gene>
    <name evidence="1" type="ORF">SCHPADRAFT_608881</name>
</gene>
<evidence type="ECO:0000313" key="2">
    <source>
        <dbReference type="Proteomes" id="UP000053477"/>
    </source>
</evidence>
<dbReference type="EMBL" id="KQ086091">
    <property type="protein sequence ID" value="KLO08452.1"/>
    <property type="molecule type" value="Genomic_DNA"/>
</dbReference>
<name>A0A0H2RAN3_9AGAM</name>
<keyword evidence="2" id="KW-1185">Reference proteome</keyword>
<dbReference type="AlphaFoldDB" id="A0A0H2RAN3"/>
<accession>A0A0H2RAN3</accession>